<proteinExistence type="predicted"/>
<dbReference type="AlphaFoldDB" id="S7ZMN3"/>
<sequence>MIWTGKSLAQDVGAFDHLGGAVVHHIDGMDYAQSISPGLFIHDARDVDETSLATSHAPITATATQITSVIVSIEPTGGTTSKVPAIPTEVTRVTIPVPSSESSETPGTPTETTRIPSSISSTDSGKTTSLPTEVTHVPVPVPSRKSSDVPVNPTEVTRVTISVGPSQTSHGGSSTMAVVTRVTFSVLPGGTSKVYVTETLTEMEPCSESTTEPVNPPPTASVPVSIPAPGTVTETETETLPCSHLCSSTGQVTFTVIPIVSPTKSTPRSTSSSTTGGLTFTIIPIGTHPGSAPVTSMAETEIHVSSSLENPITQIATESQVETGSCGTSTLCTSWKTTSICVTSAVTLTHTMVGGKASLESGSSLMTSGATTLIGAPTASAGPEQSSIGVSGSGHQPIGGGTAAIALPTTEPPSFSAGDQLDISKKLTITSLLLLVCAFVL</sequence>
<gene>
    <name evidence="2" type="ORF">PDE_04886</name>
</gene>
<protein>
    <submittedName>
        <fullName evidence="2">Uncharacterized protein</fullName>
    </submittedName>
</protein>
<feature type="compositionally biased region" description="Polar residues" evidence="1">
    <location>
        <begin position="114"/>
        <end position="130"/>
    </location>
</feature>
<name>S7ZMN3_PENO1</name>
<feature type="compositionally biased region" description="Low complexity" evidence="1">
    <location>
        <begin position="98"/>
        <end position="113"/>
    </location>
</feature>
<reference evidence="2 3" key="1">
    <citation type="journal article" date="2013" name="PLoS ONE">
        <title>Genomic and secretomic analyses reveal unique features of the lignocellulolytic enzyme system of Penicillium decumbens.</title>
        <authorList>
            <person name="Liu G."/>
            <person name="Zhang L."/>
            <person name="Wei X."/>
            <person name="Zou G."/>
            <person name="Qin Y."/>
            <person name="Ma L."/>
            <person name="Li J."/>
            <person name="Zheng H."/>
            <person name="Wang S."/>
            <person name="Wang C."/>
            <person name="Xun L."/>
            <person name="Zhao G.-P."/>
            <person name="Zhou Z."/>
            <person name="Qu Y."/>
        </authorList>
    </citation>
    <scope>NUCLEOTIDE SEQUENCE [LARGE SCALE GENOMIC DNA]</scope>
    <source>
        <strain evidence="3">114-2 / CGMCC 5302</strain>
    </source>
</reference>
<dbReference type="Proteomes" id="UP000019376">
    <property type="component" value="Unassembled WGS sequence"/>
</dbReference>
<dbReference type="EMBL" id="KB644412">
    <property type="protein sequence ID" value="EPS29936.1"/>
    <property type="molecule type" value="Genomic_DNA"/>
</dbReference>
<evidence type="ECO:0000313" key="2">
    <source>
        <dbReference type="EMBL" id="EPS29936.1"/>
    </source>
</evidence>
<evidence type="ECO:0000313" key="3">
    <source>
        <dbReference type="Proteomes" id="UP000019376"/>
    </source>
</evidence>
<dbReference type="HOGENOM" id="CLU_621278_0_0_1"/>
<accession>S7ZMN3</accession>
<dbReference type="STRING" id="933388.S7ZMN3"/>
<organism evidence="2 3">
    <name type="scientific">Penicillium oxalicum (strain 114-2 / CGMCC 5302)</name>
    <name type="common">Penicillium decumbens</name>
    <dbReference type="NCBI Taxonomy" id="933388"/>
    <lineage>
        <taxon>Eukaryota</taxon>
        <taxon>Fungi</taxon>
        <taxon>Dikarya</taxon>
        <taxon>Ascomycota</taxon>
        <taxon>Pezizomycotina</taxon>
        <taxon>Eurotiomycetes</taxon>
        <taxon>Eurotiomycetidae</taxon>
        <taxon>Eurotiales</taxon>
        <taxon>Aspergillaceae</taxon>
        <taxon>Penicillium</taxon>
    </lineage>
</organism>
<keyword evidence="3" id="KW-1185">Reference proteome</keyword>
<evidence type="ECO:0000256" key="1">
    <source>
        <dbReference type="SAM" id="MobiDB-lite"/>
    </source>
</evidence>
<feature type="region of interest" description="Disordered" evidence="1">
    <location>
        <begin position="96"/>
        <end position="151"/>
    </location>
</feature>